<evidence type="ECO:0000313" key="2">
    <source>
        <dbReference type="Proteomes" id="UP000252081"/>
    </source>
</evidence>
<dbReference type="AlphaFoldDB" id="A0A366KZ16"/>
<organism evidence="1 2">
    <name type="scientific">Pedobacter miscanthi</name>
    <dbReference type="NCBI Taxonomy" id="2259170"/>
    <lineage>
        <taxon>Bacteria</taxon>
        <taxon>Pseudomonadati</taxon>
        <taxon>Bacteroidota</taxon>
        <taxon>Sphingobacteriia</taxon>
        <taxon>Sphingobacteriales</taxon>
        <taxon>Sphingobacteriaceae</taxon>
        <taxon>Pedobacter</taxon>
    </lineage>
</organism>
<sequence length="128" mass="14743">MDRICRKEYSYNDSEKWLFIDIGFNWMLDTQELLTFIINHFLPYNTALPRLTAADGLFLFGIKKKQKMPAENFSLKASGLARSVKSEKFVRPELSRTEILYYGLAGRNCILSIKCCIIVPLNPSSRAK</sequence>
<dbReference type="Proteomes" id="UP000252081">
    <property type="component" value="Unassembled WGS sequence"/>
</dbReference>
<reference evidence="1 2" key="1">
    <citation type="submission" date="2018-07" db="EMBL/GenBank/DDBJ databases">
        <title>A draft genome of a endophytic bacteria, a new species of Pedobacter.</title>
        <authorList>
            <person name="Zhang Z.D."/>
            <person name="Chen Z.J."/>
        </authorList>
    </citation>
    <scope>NUCLEOTIDE SEQUENCE [LARGE SCALE GENOMIC DNA]</scope>
    <source>
        <strain evidence="1 2">RS10</strain>
    </source>
</reference>
<protein>
    <submittedName>
        <fullName evidence="1">Uncharacterized protein</fullName>
    </submittedName>
</protein>
<accession>A0A366KZ16</accession>
<dbReference type="EMBL" id="QNQU01000009">
    <property type="protein sequence ID" value="RBQ06856.1"/>
    <property type="molecule type" value="Genomic_DNA"/>
</dbReference>
<evidence type="ECO:0000313" key="1">
    <source>
        <dbReference type="EMBL" id="RBQ06856.1"/>
    </source>
</evidence>
<proteinExistence type="predicted"/>
<comment type="caution">
    <text evidence="1">The sequence shown here is derived from an EMBL/GenBank/DDBJ whole genome shotgun (WGS) entry which is preliminary data.</text>
</comment>
<name>A0A366KZ16_9SPHI</name>
<keyword evidence="2" id="KW-1185">Reference proteome</keyword>
<gene>
    <name evidence="1" type="ORF">DRW42_11515</name>
</gene>